<dbReference type="PANTHER" id="PTHR28187">
    <property type="entry name" value="PROTEIN RCR1-RELATED"/>
    <property type="match status" value="1"/>
</dbReference>
<feature type="transmembrane region" description="Helical" evidence="2">
    <location>
        <begin position="35"/>
        <end position="57"/>
    </location>
</feature>
<dbReference type="Proteomes" id="UP001358417">
    <property type="component" value="Unassembled WGS sequence"/>
</dbReference>
<dbReference type="PANTHER" id="PTHR28187:SF1">
    <property type="entry name" value="PROTEIN RCR1-RELATED"/>
    <property type="match status" value="1"/>
</dbReference>
<reference evidence="3 4" key="1">
    <citation type="submission" date="2023-08" db="EMBL/GenBank/DDBJ databases">
        <title>Black Yeasts Isolated from many extreme environments.</title>
        <authorList>
            <person name="Coleine C."/>
            <person name="Stajich J.E."/>
            <person name="Selbmann L."/>
        </authorList>
    </citation>
    <scope>NUCLEOTIDE SEQUENCE [LARGE SCALE GENOMIC DNA]</scope>
    <source>
        <strain evidence="3 4">CCFEE 5792</strain>
    </source>
</reference>
<dbReference type="Pfam" id="PF12273">
    <property type="entry name" value="RCR"/>
    <property type="match status" value="1"/>
</dbReference>
<dbReference type="GeneID" id="89976386"/>
<sequence>MTLQTLVARQYYDTCYNSLGQPYRCRSSWNNWGRWVALGVIVFGAFLLFFLCSCFSARKRRRAGRQPFYGTGWAGNTPFGHGQAQYNPNYQTQQAQPPPTYNQTQNPGGYYGGGGANQSYFGGQPNDVEMNAPQNTYNRGGDSGFAPPPGPPPNKV</sequence>
<keyword evidence="2" id="KW-0812">Transmembrane</keyword>
<accession>A0AAV9MXK1</accession>
<keyword evidence="4" id="KW-1185">Reference proteome</keyword>
<name>A0AAV9MXK1_9EURO</name>
<protein>
    <submittedName>
        <fullName evidence="3">Uncharacterized protein</fullName>
    </submittedName>
</protein>
<dbReference type="GO" id="GO:0016192">
    <property type="term" value="P:vesicle-mediated transport"/>
    <property type="evidence" value="ECO:0007669"/>
    <property type="project" value="TreeGrafter"/>
</dbReference>
<evidence type="ECO:0000256" key="1">
    <source>
        <dbReference type="SAM" id="MobiDB-lite"/>
    </source>
</evidence>
<organism evidence="3 4">
    <name type="scientific">Exophiala bonariae</name>
    <dbReference type="NCBI Taxonomy" id="1690606"/>
    <lineage>
        <taxon>Eukaryota</taxon>
        <taxon>Fungi</taxon>
        <taxon>Dikarya</taxon>
        <taxon>Ascomycota</taxon>
        <taxon>Pezizomycotina</taxon>
        <taxon>Eurotiomycetes</taxon>
        <taxon>Chaetothyriomycetidae</taxon>
        <taxon>Chaetothyriales</taxon>
        <taxon>Herpotrichiellaceae</taxon>
        <taxon>Exophiala</taxon>
    </lineage>
</organism>
<evidence type="ECO:0000313" key="4">
    <source>
        <dbReference type="Proteomes" id="UP001358417"/>
    </source>
</evidence>
<feature type="compositionally biased region" description="Pro residues" evidence="1">
    <location>
        <begin position="146"/>
        <end position="156"/>
    </location>
</feature>
<dbReference type="AlphaFoldDB" id="A0AAV9MXK1"/>
<feature type="compositionally biased region" description="Low complexity" evidence="1">
    <location>
        <begin position="83"/>
        <end position="108"/>
    </location>
</feature>
<dbReference type="InterPro" id="IPR020999">
    <property type="entry name" value="Chitin_synth_reg_RCR"/>
</dbReference>
<keyword evidence="2" id="KW-0472">Membrane</keyword>
<dbReference type="RefSeq" id="XP_064702010.1">
    <property type="nucleotide sequence ID" value="XM_064851769.1"/>
</dbReference>
<evidence type="ECO:0000256" key="2">
    <source>
        <dbReference type="SAM" id="Phobius"/>
    </source>
</evidence>
<keyword evidence="2" id="KW-1133">Transmembrane helix</keyword>
<comment type="caution">
    <text evidence="3">The sequence shown here is derived from an EMBL/GenBank/DDBJ whole genome shotgun (WGS) entry which is preliminary data.</text>
</comment>
<feature type="region of interest" description="Disordered" evidence="1">
    <location>
        <begin position="79"/>
        <end position="156"/>
    </location>
</feature>
<gene>
    <name evidence="3" type="ORF">LTR84_008222</name>
</gene>
<evidence type="ECO:0000313" key="3">
    <source>
        <dbReference type="EMBL" id="KAK5046419.1"/>
    </source>
</evidence>
<dbReference type="EMBL" id="JAVRRD010000030">
    <property type="protein sequence ID" value="KAK5046419.1"/>
    <property type="molecule type" value="Genomic_DNA"/>
</dbReference>
<proteinExistence type="predicted"/>